<name>A0ABU1N2X5_9CAUL</name>
<proteinExistence type="predicted"/>
<dbReference type="Gene3D" id="2.60.120.10">
    <property type="entry name" value="Jelly Rolls"/>
    <property type="match status" value="1"/>
</dbReference>
<comment type="caution">
    <text evidence="1">The sequence shown here is derived from an EMBL/GenBank/DDBJ whole genome shotgun (WGS) entry which is preliminary data.</text>
</comment>
<evidence type="ECO:0000313" key="1">
    <source>
        <dbReference type="EMBL" id="MDR6532276.1"/>
    </source>
</evidence>
<dbReference type="InterPro" id="IPR014710">
    <property type="entry name" value="RmlC-like_jellyroll"/>
</dbReference>
<dbReference type="EMBL" id="JAVDRL010000008">
    <property type="protein sequence ID" value="MDR6532276.1"/>
    <property type="molecule type" value="Genomic_DNA"/>
</dbReference>
<evidence type="ECO:0000313" key="2">
    <source>
        <dbReference type="Proteomes" id="UP001262754"/>
    </source>
</evidence>
<organism evidence="1 2">
    <name type="scientific">Caulobacter rhizosphaerae</name>
    <dbReference type="NCBI Taxonomy" id="2010972"/>
    <lineage>
        <taxon>Bacteria</taxon>
        <taxon>Pseudomonadati</taxon>
        <taxon>Pseudomonadota</taxon>
        <taxon>Alphaproteobacteria</taxon>
        <taxon>Caulobacterales</taxon>
        <taxon>Caulobacteraceae</taxon>
        <taxon>Caulobacter</taxon>
    </lineage>
</organism>
<dbReference type="Proteomes" id="UP001262754">
    <property type="component" value="Unassembled WGS sequence"/>
</dbReference>
<keyword evidence="2" id="KW-1185">Reference proteome</keyword>
<gene>
    <name evidence="1" type="ORF">J2800_003032</name>
</gene>
<accession>A0ABU1N2X5</accession>
<sequence>MSAPLRGVSGLGESVHLLRVAPGASFALPDAAELLLVATGAIRVGLSRYAGGDFLDLAEACASHATADARTGCLCLVVGDDELYRTHP</sequence>
<protein>
    <submittedName>
        <fullName evidence="1">Anti-sigma factor ChrR (Cupin superfamily)</fullName>
    </submittedName>
</protein>
<dbReference type="RefSeq" id="WP_310032726.1">
    <property type="nucleotide sequence ID" value="NZ_JAVDRL010000008.1"/>
</dbReference>
<reference evidence="1 2" key="1">
    <citation type="submission" date="2023-07" db="EMBL/GenBank/DDBJ databases">
        <title>Sorghum-associated microbial communities from plants grown in Nebraska, USA.</title>
        <authorList>
            <person name="Schachtman D."/>
        </authorList>
    </citation>
    <scope>NUCLEOTIDE SEQUENCE [LARGE SCALE GENOMIC DNA]</scope>
    <source>
        <strain evidence="1 2">DS2154</strain>
    </source>
</reference>